<evidence type="ECO:0000259" key="9">
    <source>
        <dbReference type="Pfam" id="PF25183"/>
    </source>
</evidence>
<keyword evidence="10" id="KW-0121">Carboxypeptidase</keyword>
<dbReference type="InterPro" id="IPR008969">
    <property type="entry name" value="CarboxyPept-like_regulatory"/>
</dbReference>
<dbReference type="Pfam" id="PF25183">
    <property type="entry name" value="OMP_b-brl_4"/>
    <property type="match status" value="1"/>
</dbReference>
<keyword evidence="10" id="KW-0645">Protease</keyword>
<dbReference type="GO" id="GO:0004180">
    <property type="term" value="F:carboxypeptidase activity"/>
    <property type="evidence" value="ECO:0007669"/>
    <property type="project" value="UniProtKB-KW"/>
</dbReference>
<protein>
    <submittedName>
        <fullName evidence="10">Carboxypeptidase regulatory-like domain-containing protein</fullName>
    </submittedName>
</protein>
<evidence type="ECO:0000313" key="10">
    <source>
        <dbReference type="EMBL" id="SHL64674.1"/>
    </source>
</evidence>
<evidence type="ECO:0000313" key="11">
    <source>
        <dbReference type="Proteomes" id="UP000184420"/>
    </source>
</evidence>
<dbReference type="PANTHER" id="PTHR30069:SF46">
    <property type="entry name" value="OAR PROTEIN"/>
    <property type="match status" value="1"/>
</dbReference>
<feature type="domain" description="TonB-dependent transporter Oar-like beta-barrel" evidence="9">
    <location>
        <begin position="234"/>
        <end position="1042"/>
    </location>
</feature>
<dbReference type="SUPFAM" id="SSF56935">
    <property type="entry name" value="Porins"/>
    <property type="match status" value="1"/>
</dbReference>
<evidence type="ECO:0000256" key="7">
    <source>
        <dbReference type="SAM" id="MobiDB-lite"/>
    </source>
</evidence>
<dbReference type="EMBL" id="FRBL01000004">
    <property type="protein sequence ID" value="SHL64674.1"/>
    <property type="molecule type" value="Genomic_DNA"/>
</dbReference>
<keyword evidence="10" id="KW-0378">Hydrolase</keyword>
<organism evidence="10 11">
    <name type="scientific">Chitinophaga jiangningensis</name>
    <dbReference type="NCBI Taxonomy" id="1419482"/>
    <lineage>
        <taxon>Bacteria</taxon>
        <taxon>Pseudomonadati</taxon>
        <taxon>Bacteroidota</taxon>
        <taxon>Chitinophagia</taxon>
        <taxon>Chitinophagales</taxon>
        <taxon>Chitinophagaceae</taxon>
        <taxon>Chitinophaga</taxon>
    </lineage>
</organism>
<proteinExistence type="predicted"/>
<dbReference type="Proteomes" id="UP000184420">
    <property type="component" value="Unassembled WGS sequence"/>
</dbReference>
<dbReference type="InterPro" id="IPR036942">
    <property type="entry name" value="Beta-barrel_TonB_sf"/>
</dbReference>
<keyword evidence="2" id="KW-0813">Transport</keyword>
<dbReference type="AlphaFoldDB" id="A0A1M7CBT6"/>
<dbReference type="InterPro" id="IPR057601">
    <property type="entry name" value="Oar-like_b-barrel"/>
</dbReference>
<dbReference type="RefSeq" id="WP_073080914.1">
    <property type="nucleotide sequence ID" value="NZ_FRBL01000004.1"/>
</dbReference>
<keyword evidence="11" id="KW-1185">Reference proteome</keyword>
<dbReference type="Gene3D" id="2.40.170.20">
    <property type="entry name" value="TonB-dependent receptor, beta-barrel domain"/>
    <property type="match status" value="1"/>
</dbReference>
<evidence type="ECO:0000256" key="3">
    <source>
        <dbReference type="ARBA" id="ARBA00022452"/>
    </source>
</evidence>
<dbReference type="PANTHER" id="PTHR30069">
    <property type="entry name" value="TONB-DEPENDENT OUTER MEMBRANE RECEPTOR"/>
    <property type="match status" value="1"/>
</dbReference>
<dbReference type="GO" id="GO:0044718">
    <property type="term" value="P:siderophore transmembrane transport"/>
    <property type="evidence" value="ECO:0007669"/>
    <property type="project" value="TreeGrafter"/>
</dbReference>
<dbReference type="GO" id="GO:0015344">
    <property type="term" value="F:siderophore uptake transmembrane transporter activity"/>
    <property type="evidence" value="ECO:0007669"/>
    <property type="project" value="TreeGrafter"/>
</dbReference>
<dbReference type="GO" id="GO:0009279">
    <property type="term" value="C:cell outer membrane"/>
    <property type="evidence" value="ECO:0007669"/>
    <property type="project" value="UniProtKB-SubCell"/>
</dbReference>
<sequence length="1104" mass="120850">MGLRKLLVTFSFLLLSLISFGQVTTSSMTGRINDDKGEGLIGATVKATHVPSGTVYGTVTRTDGNYTIPGMRIGGPYKVEISFIGFKTITLEGINLALGEPFTLNQTLTSGQELQTVNVVGSKSAAANLNKTGASTVIGTRQLQTLPTVTRNITDFTRLTPQANGNNFGGRDGRLNNLMVDGANLNNNFGLSNDPLPGGGASPISLDAYDQISVNIAPFDVRQSGFTGAGINAVTKSGTNEFHGSVYGFYRDQSFNGKKVHDNTLTVTPSENKIFGATLGGPIIKNKLFFFASGEYEKSSTPGNTWRATPSNWDGSQKRPDDMSATSIDSLAKLHDYLISKYGYDPGSYTSYPAFETKNRKLLAKIDWNINSVHKLTLKYSDFKGSDNSLLNGSSIPNSTIGNPNVLGGGNISRLPNNRFSNQSMAFANSNYGTDHWVKSGSLELNSTFSNRISNQFIVAYTKNQDTRFSMGDIFPTVDIFDGAGKNYMSFGTDPFTRNNDVVNNIFNITDNFTLYSGNHTWTAGISYEYQKVGNMFMPGSSSYYIYNSLQDFMLDRAPAFYANTYSFIEGDSAVYSANLKIGQLGVYVQDDWNIKPNFKLTLGLRADLPIYPEQPLENPAITALQFPDKDGNMTHYSTGKWPKSKVLLSPRVGFRWDVMKDKSLIVRGGTGIFTGKIPFVYLTNVPTNSGMYQNQVVLNKATDLAGITFNPNPSAYIGKFPTKPSTVAPSGFTLVDPNFKFPQVWRTNVGIDKALGHGFTATFEAMFTKDINAVIMRNANLLEPTKQLNSNGDNRPWYGILASSSDKYLNKGNTTVVVMENTSKGYSMAFTAQLSKTFSNGLYGSVAYTYTNAKDVTGNPGNQAASIWQSNPNVGSGNSIELGPSQYALPHRVVANISYRKEYAKHFASTLSLFYEGSNPLTISYVVNGDLNGDGNSSADLMYIYSKGTDVNFVPFTYTSGSVSKTFSVAEQQAAYDQFVESSKYLKKHKGQYADRNGGLLPWYNRLDARFLQDFFISTKGGTRHTLQFSIDMLNLPNLLNKNWGVRQQTTVTNPLVRNAVDANGVASYKMANSGANLVNTAYQNTLSNLSVWGMQMGLRYSF</sequence>
<gene>
    <name evidence="10" type="ORF">SAMN05444266_104269</name>
</gene>
<keyword evidence="3" id="KW-1134">Transmembrane beta strand</keyword>
<evidence type="ECO:0000256" key="2">
    <source>
        <dbReference type="ARBA" id="ARBA00022448"/>
    </source>
</evidence>
<reference evidence="10 11" key="1">
    <citation type="submission" date="2016-11" db="EMBL/GenBank/DDBJ databases">
        <authorList>
            <person name="Jaros S."/>
            <person name="Januszkiewicz K."/>
            <person name="Wedrychowicz H."/>
        </authorList>
    </citation>
    <scope>NUCLEOTIDE SEQUENCE [LARGE SCALE GENOMIC DNA]</scope>
    <source>
        <strain evidence="10 11">DSM 27406</strain>
    </source>
</reference>
<feature type="region of interest" description="Disordered" evidence="7">
    <location>
        <begin position="300"/>
        <end position="321"/>
    </location>
</feature>
<dbReference type="STRING" id="1419482.SAMN05444266_104269"/>
<keyword evidence="4" id="KW-0812">Transmembrane</keyword>
<evidence type="ECO:0000256" key="8">
    <source>
        <dbReference type="SAM" id="SignalP"/>
    </source>
</evidence>
<evidence type="ECO:0000256" key="5">
    <source>
        <dbReference type="ARBA" id="ARBA00023136"/>
    </source>
</evidence>
<keyword evidence="6" id="KW-0998">Cell outer membrane</keyword>
<name>A0A1M7CBT6_9BACT</name>
<dbReference type="Pfam" id="PF13620">
    <property type="entry name" value="CarboxypepD_reg"/>
    <property type="match status" value="1"/>
</dbReference>
<feature type="signal peptide" evidence="8">
    <location>
        <begin position="1"/>
        <end position="21"/>
    </location>
</feature>
<dbReference type="SUPFAM" id="SSF49464">
    <property type="entry name" value="Carboxypeptidase regulatory domain-like"/>
    <property type="match status" value="1"/>
</dbReference>
<evidence type="ECO:0000256" key="6">
    <source>
        <dbReference type="ARBA" id="ARBA00023237"/>
    </source>
</evidence>
<keyword evidence="8" id="KW-0732">Signal</keyword>
<comment type="subcellular location">
    <subcellularLocation>
        <location evidence="1">Cell outer membrane</location>
        <topology evidence="1">Multi-pass membrane protein</topology>
    </subcellularLocation>
</comment>
<evidence type="ECO:0000256" key="4">
    <source>
        <dbReference type="ARBA" id="ARBA00022692"/>
    </source>
</evidence>
<feature type="compositionally biased region" description="Polar residues" evidence="7">
    <location>
        <begin position="300"/>
        <end position="315"/>
    </location>
</feature>
<feature type="chain" id="PRO_5012161193" evidence="8">
    <location>
        <begin position="22"/>
        <end position="1104"/>
    </location>
</feature>
<dbReference type="Gene3D" id="2.60.40.1120">
    <property type="entry name" value="Carboxypeptidase-like, regulatory domain"/>
    <property type="match status" value="1"/>
</dbReference>
<evidence type="ECO:0000256" key="1">
    <source>
        <dbReference type="ARBA" id="ARBA00004571"/>
    </source>
</evidence>
<keyword evidence="5" id="KW-0472">Membrane</keyword>
<dbReference type="InterPro" id="IPR039426">
    <property type="entry name" value="TonB-dep_rcpt-like"/>
</dbReference>
<accession>A0A1M7CBT6</accession>